<sequence length="197" mass="20215">MEALLRVLACPRSAGGAAAAAAGAGAAAGVHEEAMQAVGAVALGVGRQFGKYMPSFYPYLKAGLINHQEWQVCLTTVGVLTDVCDAVGDELAPYGDEVVGMLIHNLGSNDVHRSIKPQARATPACPRTRLRLGPGPSIRPAACGSRGGAAGLLAASAEEAILSTFGDLALTLGAGFDKYVDAVRRMLQQAMQLSVAQ</sequence>
<protein>
    <submittedName>
        <fullName evidence="7">Importin subunit beta-1</fullName>
    </submittedName>
</protein>
<dbReference type="InterPro" id="IPR058584">
    <property type="entry name" value="IMB1_TNPO1-like_TPR"/>
</dbReference>
<keyword evidence="5" id="KW-0653">Protein transport</keyword>
<proteinExistence type="predicted"/>
<keyword evidence="4" id="KW-0677">Repeat</keyword>
<dbReference type="GO" id="GO:0005737">
    <property type="term" value="C:cytoplasm"/>
    <property type="evidence" value="ECO:0007669"/>
    <property type="project" value="UniProtKB-SubCell"/>
</dbReference>
<dbReference type="KEGG" id="mng:MNEG_16460"/>
<evidence type="ECO:0000256" key="3">
    <source>
        <dbReference type="ARBA" id="ARBA00022490"/>
    </source>
</evidence>
<dbReference type="GO" id="GO:0006606">
    <property type="term" value="P:protein import into nucleus"/>
    <property type="evidence" value="ECO:0007669"/>
    <property type="project" value="InterPro"/>
</dbReference>
<dbReference type="Proteomes" id="UP000054498">
    <property type="component" value="Unassembled WGS sequence"/>
</dbReference>
<dbReference type="InterPro" id="IPR040122">
    <property type="entry name" value="Importin_beta"/>
</dbReference>
<dbReference type="Gene3D" id="1.25.10.10">
    <property type="entry name" value="Leucine-rich Repeat Variant"/>
    <property type="match status" value="2"/>
</dbReference>
<keyword evidence="3" id="KW-0963">Cytoplasm</keyword>
<dbReference type="PANTHER" id="PTHR10527">
    <property type="entry name" value="IMPORTIN BETA"/>
    <property type="match status" value="1"/>
</dbReference>
<name>A0A0D2LHJ4_9CHLO</name>
<evidence type="ECO:0000259" key="6">
    <source>
        <dbReference type="Pfam" id="PF25574"/>
    </source>
</evidence>
<dbReference type="SUPFAM" id="SSF48371">
    <property type="entry name" value="ARM repeat"/>
    <property type="match status" value="1"/>
</dbReference>
<evidence type="ECO:0000256" key="1">
    <source>
        <dbReference type="ARBA" id="ARBA00004496"/>
    </source>
</evidence>
<evidence type="ECO:0000256" key="4">
    <source>
        <dbReference type="ARBA" id="ARBA00022737"/>
    </source>
</evidence>
<dbReference type="InterPro" id="IPR011989">
    <property type="entry name" value="ARM-like"/>
</dbReference>
<dbReference type="GeneID" id="25734222"/>
<dbReference type="AlphaFoldDB" id="A0A0D2LHJ4"/>
<dbReference type="InterPro" id="IPR016024">
    <property type="entry name" value="ARM-type_fold"/>
</dbReference>
<evidence type="ECO:0000256" key="2">
    <source>
        <dbReference type="ARBA" id="ARBA00022448"/>
    </source>
</evidence>
<accession>A0A0D2LHJ4</accession>
<gene>
    <name evidence="7" type="ORF">MNEG_16460</name>
</gene>
<feature type="non-terminal residue" evidence="7">
    <location>
        <position position="197"/>
    </location>
</feature>
<dbReference type="Pfam" id="PF25574">
    <property type="entry name" value="TPR_IMB1"/>
    <property type="match status" value="2"/>
</dbReference>
<dbReference type="OrthoDB" id="10263328at2759"/>
<dbReference type="RefSeq" id="XP_013890524.1">
    <property type="nucleotide sequence ID" value="XM_014035070.1"/>
</dbReference>
<keyword evidence="2" id="KW-0813">Transport</keyword>
<comment type="subcellular location">
    <subcellularLocation>
        <location evidence="1">Cytoplasm</location>
    </subcellularLocation>
</comment>
<feature type="domain" description="Importin subunit beta-1/Transportin-1-like TPR repeats" evidence="6">
    <location>
        <begin position="26"/>
        <end position="118"/>
    </location>
</feature>
<organism evidence="7 8">
    <name type="scientific">Monoraphidium neglectum</name>
    <dbReference type="NCBI Taxonomy" id="145388"/>
    <lineage>
        <taxon>Eukaryota</taxon>
        <taxon>Viridiplantae</taxon>
        <taxon>Chlorophyta</taxon>
        <taxon>core chlorophytes</taxon>
        <taxon>Chlorophyceae</taxon>
        <taxon>CS clade</taxon>
        <taxon>Sphaeropleales</taxon>
        <taxon>Selenastraceae</taxon>
        <taxon>Monoraphidium</taxon>
    </lineage>
</organism>
<dbReference type="EMBL" id="KK106599">
    <property type="protein sequence ID" value="KIY91504.1"/>
    <property type="molecule type" value="Genomic_DNA"/>
</dbReference>
<evidence type="ECO:0000313" key="7">
    <source>
        <dbReference type="EMBL" id="KIY91504.1"/>
    </source>
</evidence>
<feature type="domain" description="Importin subunit beta-1/Transportin-1-like TPR repeats" evidence="6">
    <location>
        <begin position="157"/>
        <end position="195"/>
    </location>
</feature>
<reference evidence="7 8" key="1">
    <citation type="journal article" date="2013" name="BMC Genomics">
        <title>Reconstruction of the lipid metabolism for the microalga Monoraphidium neglectum from its genome sequence reveals characteristics suitable for biofuel production.</title>
        <authorList>
            <person name="Bogen C."/>
            <person name="Al-Dilaimi A."/>
            <person name="Albersmeier A."/>
            <person name="Wichmann J."/>
            <person name="Grundmann M."/>
            <person name="Rupp O."/>
            <person name="Lauersen K.J."/>
            <person name="Blifernez-Klassen O."/>
            <person name="Kalinowski J."/>
            <person name="Goesmann A."/>
            <person name="Mussgnug J.H."/>
            <person name="Kruse O."/>
        </authorList>
    </citation>
    <scope>NUCLEOTIDE SEQUENCE [LARGE SCALE GENOMIC DNA]</scope>
    <source>
        <strain evidence="7 8">SAG 48.87</strain>
    </source>
</reference>
<evidence type="ECO:0000313" key="8">
    <source>
        <dbReference type="Proteomes" id="UP000054498"/>
    </source>
</evidence>
<keyword evidence="8" id="KW-1185">Reference proteome</keyword>
<dbReference type="STRING" id="145388.A0A0D2LHJ4"/>
<evidence type="ECO:0000256" key="5">
    <source>
        <dbReference type="ARBA" id="ARBA00022927"/>
    </source>
</evidence>